<dbReference type="STRING" id="9244.A0A091IE45"/>
<keyword evidence="3" id="KW-1185">Reference proteome</keyword>
<feature type="compositionally biased region" description="Polar residues" evidence="1">
    <location>
        <begin position="136"/>
        <end position="151"/>
    </location>
</feature>
<dbReference type="Proteomes" id="UP000054308">
    <property type="component" value="Unassembled WGS sequence"/>
</dbReference>
<dbReference type="EMBL" id="KL218472">
    <property type="protein sequence ID" value="KFP05640.1"/>
    <property type="molecule type" value="Genomic_DNA"/>
</dbReference>
<protein>
    <submittedName>
        <fullName evidence="2">Uncharacterized protein</fullName>
    </submittedName>
</protein>
<name>A0A091IE45_CALAN</name>
<gene>
    <name evidence="2" type="ORF">N300_15852</name>
</gene>
<evidence type="ECO:0000256" key="1">
    <source>
        <dbReference type="SAM" id="MobiDB-lite"/>
    </source>
</evidence>
<evidence type="ECO:0000313" key="2">
    <source>
        <dbReference type="EMBL" id="KFP05640.1"/>
    </source>
</evidence>
<organism evidence="2 3">
    <name type="scientific">Calypte anna</name>
    <name type="common">Anna's hummingbird</name>
    <name type="synonym">Archilochus anna</name>
    <dbReference type="NCBI Taxonomy" id="9244"/>
    <lineage>
        <taxon>Eukaryota</taxon>
        <taxon>Metazoa</taxon>
        <taxon>Chordata</taxon>
        <taxon>Craniata</taxon>
        <taxon>Vertebrata</taxon>
        <taxon>Euteleostomi</taxon>
        <taxon>Archelosauria</taxon>
        <taxon>Archosauria</taxon>
        <taxon>Dinosauria</taxon>
        <taxon>Saurischia</taxon>
        <taxon>Theropoda</taxon>
        <taxon>Coelurosauria</taxon>
        <taxon>Aves</taxon>
        <taxon>Neognathae</taxon>
        <taxon>Neoaves</taxon>
        <taxon>Strisores</taxon>
        <taxon>Apodiformes</taxon>
        <taxon>Trochilidae</taxon>
        <taxon>Calypte</taxon>
    </lineage>
</organism>
<feature type="non-terminal residue" evidence="2">
    <location>
        <position position="179"/>
    </location>
</feature>
<proteinExistence type="predicted"/>
<evidence type="ECO:0000313" key="3">
    <source>
        <dbReference type="Proteomes" id="UP000054308"/>
    </source>
</evidence>
<sequence>MAGPKRSRRNCIRGAFRILGSRGVKKRQSRAFFCTKFLDVYCGCSEDGSLPADNHVAFTNNKHQKGIKPPLKHSIPEAVDMGGVFHLQDPQLGFTSQNSVLTVTELHGDTYMESENYIQTPVEIIAKETAAFPSKSVESQELPQKSKTTAESEWPWMHECPSPMDIKPSRSVGFLEHST</sequence>
<reference evidence="2 3" key="1">
    <citation type="submission" date="2014-04" db="EMBL/GenBank/DDBJ databases">
        <title>Genome evolution of avian class.</title>
        <authorList>
            <person name="Zhang G."/>
            <person name="Li C."/>
        </authorList>
    </citation>
    <scope>NUCLEOTIDE SEQUENCE [LARGE SCALE GENOMIC DNA]</scope>
    <source>
        <strain evidence="2">BGI_N300</strain>
    </source>
</reference>
<accession>A0A091IE45</accession>
<feature type="region of interest" description="Disordered" evidence="1">
    <location>
        <begin position="135"/>
        <end position="179"/>
    </location>
</feature>
<dbReference type="AlphaFoldDB" id="A0A091IE45"/>